<dbReference type="Gene3D" id="3.40.50.1820">
    <property type="entry name" value="alpha/beta hydrolase"/>
    <property type="match status" value="1"/>
</dbReference>
<evidence type="ECO:0000313" key="3">
    <source>
        <dbReference type="EMBL" id="ARJ06316.1"/>
    </source>
</evidence>
<dbReference type="Pfam" id="PF12697">
    <property type="entry name" value="Abhydrolase_6"/>
    <property type="match status" value="1"/>
</dbReference>
<organism evidence="3 4">
    <name type="scientific">Cnuibacter physcomitrellae</name>
    <dbReference type="NCBI Taxonomy" id="1619308"/>
    <lineage>
        <taxon>Bacteria</taxon>
        <taxon>Bacillati</taxon>
        <taxon>Actinomycetota</taxon>
        <taxon>Actinomycetes</taxon>
        <taxon>Micrococcales</taxon>
        <taxon>Microbacteriaceae</taxon>
        <taxon>Cnuibacter</taxon>
    </lineage>
</organism>
<feature type="domain" description="AB hydrolase-1" evidence="2">
    <location>
        <begin position="3"/>
        <end position="221"/>
    </location>
</feature>
<dbReference type="KEGG" id="cphy:B5808_14660"/>
<dbReference type="RefSeq" id="WP_085020454.1">
    <property type="nucleotide sequence ID" value="NZ_BMHD01000001.1"/>
</dbReference>
<dbReference type="GO" id="GO:0016787">
    <property type="term" value="F:hydrolase activity"/>
    <property type="evidence" value="ECO:0007669"/>
    <property type="project" value="UniProtKB-KW"/>
</dbReference>
<sequence>MDVILVPGFWLDGSSWSDVTPPLVDAGHTVHTPTLRGLESTDADRRQIGLADHVQQIIELVDALDGPIVLVGHSGGGAVVHSVADRRPTRIRRVVYVDSGPQPDGVPVNSSLAGDETGVPLPPWSEFDETDLRDLTDDQLQRFREHAVPTPWGAANDGPRLVDDRRFDVPITIVGTTFTRAEMEQAIAAGVPYFAEVPRIRDVTVVELPTGHWPQFTRPVELGRILVDELAR</sequence>
<evidence type="ECO:0000313" key="4">
    <source>
        <dbReference type="Proteomes" id="UP000192775"/>
    </source>
</evidence>
<dbReference type="SUPFAM" id="SSF53474">
    <property type="entry name" value="alpha/beta-Hydrolases"/>
    <property type="match status" value="1"/>
</dbReference>
<keyword evidence="3" id="KW-0378">Hydrolase</keyword>
<dbReference type="EMBL" id="CP020715">
    <property type="protein sequence ID" value="ARJ06316.1"/>
    <property type="molecule type" value="Genomic_DNA"/>
</dbReference>
<dbReference type="PANTHER" id="PTHR37017:SF11">
    <property type="entry name" value="ESTERASE_LIPASE_THIOESTERASE DOMAIN-CONTAINING PROTEIN"/>
    <property type="match status" value="1"/>
</dbReference>
<dbReference type="InterPro" id="IPR000073">
    <property type="entry name" value="AB_hydrolase_1"/>
</dbReference>
<evidence type="ECO:0000259" key="2">
    <source>
        <dbReference type="Pfam" id="PF12697"/>
    </source>
</evidence>
<name>A0A1X9LM77_9MICO</name>
<dbReference type="InterPro" id="IPR029058">
    <property type="entry name" value="AB_hydrolase_fold"/>
</dbReference>
<dbReference type="Proteomes" id="UP000192775">
    <property type="component" value="Chromosome"/>
</dbReference>
<evidence type="ECO:0000256" key="1">
    <source>
        <dbReference type="SAM" id="MobiDB-lite"/>
    </source>
</evidence>
<proteinExistence type="predicted"/>
<dbReference type="STRING" id="1619308.B5808_14660"/>
<keyword evidence="4" id="KW-1185">Reference proteome</keyword>
<gene>
    <name evidence="3" type="ORF">B5808_14660</name>
</gene>
<reference evidence="3 4" key="1">
    <citation type="submission" date="2017-04" db="EMBL/GenBank/DDBJ databases">
        <authorList>
            <person name="Afonso C.L."/>
            <person name="Miller P.J."/>
            <person name="Scott M.A."/>
            <person name="Spackman E."/>
            <person name="Goraichik I."/>
            <person name="Dimitrov K.M."/>
            <person name="Suarez D.L."/>
            <person name="Swayne D.E."/>
        </authorList>
    </citation>
    <scope>NUCLEOTIDE SEQUENCE [LARGE SCALE GENOMIC DNA]</scope>
    <source>
        <strain evidence="4">XA(T)</strain>
    </source>
</reference>
<dbReference type="PANTHER" id="PTHR37017">
    <property type="entry name" value="AB HYDROLASE-1 DOMAIN-CONTAINING PROTEIN-RELATED"/>
    <property type="match status" value="1"/>
</dbReference>
<dbReference type="AlphaFoldDB" id="A0A1X9LM77"/>
<dbReference type="InterPro" id="IPR052897">
    <property type="entry name" value="Sec-Metab_Biosynth_Hydrolase"/>
</dbReference>
<feature type="region of interest" description="Disordered" evidence="1">
    <location>
        <begin position="103"/>
        <end position="125"/>
    </location>
</feature>
<accession>A0A1X9LM77</accession>
<protein>
    <submittedName>
        <fullName evidence="3">Alpha/beta hydrolase</fullName>
    </submittedName>
</protein>